<evidence type="ECO:0000259" key="3">
    <source>
        <dbReference type="SMART" id="SM00829"/>
    </source>
</evidence>
<dbReference type="InterPro" id="IPR013149">
    <property type="entry name" value="ADH-like_C"/>
</dbReference>
<dbReference type="InterPro" id="IPR047618">
    <property type="entry name" value="QOR-like"/>
</dbReference>
<dbReference type="Pfam" id="PF00107">
    <property type="entry name" value="ADH_zinc_N"/>
    <property type="match status" value="1"/>
</dbReference>
<dbReference type="Gene3D" id="3.40.50.720">
    <property type="entry name" value="NAD(P)-binding Rossmann-like Domain"/>
    <property type="match status" value="1"/>
</dbReference>
<gene>
    <name evidence="4" type="ORF">DZC30_16625</name>
</gene>
<accession>A0A373FE21</accession>
<organism evidence="4 5">
    <name type="scientific">Comamonas testosteroni</name>
    <name type="common">Pseudomonas testosteroni</name>
    <dbReference type="NCBI Taxonomy" id="285"/>
    <lineage>
        <taxon>Bacteria</taxon>
        <taxon>Pseudomonadati</taxon>
        <taxon>Pseudomonadota</taxon>
        <taxon>Betaproteobacteria</taxon>
        <taxon>Burkholderiales</taxon>
        <taxon>Comamonadaceae</taxon>
        <taxon>Comamonas</taxon>
    </lineage>
</organism>
<dbReference type="GO" id="GO:0035925">
    <property type="term" value="F:mRNA 3'-UTR AU-rich region binding"/>
    <property type="evidence" value="ECO:0007669"/>
    <property type="project" value="TreeGrafter"/>
</dbReference>
<dbReference type="GO" id="GO:0005829">
    <property type="term" value="C:cytosol"/>
    <property type="evidence" value="ECO:0007669"/>
    <property type="project" value="TreeGrafter"/>
</dbReference>
<dbReference type="PANTHER" id="PTHR48106">
    <property type="entry name" value="QUINONE OXIDOREDUCTASE PIG3-RELATED"/>
    <property type="match status" value="1"/>
</dbReference>
<feature type="domain" description="Enoyl reductase (ER)" evidence="3">
    <location>
        <begin position="19"/>
        <end position="333"/>
    </location>
</feature>
<evidence type="ECO:0000256" key="1">
    <source>
        <dbReference type="ARBA" id="ARBA00022857"/>
    </source>
</evidence>
<name>A0A373FE21_COMTE</name>
<dbReference type="OrthoDB" id="9805883at2"/>
<dbReference type="SUPFAM" id="SSF51735">
    <property type="entry name" value="NAD(P)-binding Rossmann-fold domains"/>
    <property type="match status" value="1"/>
</dbReference>
<dbReference type="SMART" id="SM00829">
    <property type="entry name" value="PKS_ER"/>
    <property type="match status" value="1"/>
</dbReference>
<dbReference type="GO" id="GO:0003960">
    <property type="term" value="F:quinone reductase (NADPH) activity"/>
    <property type="evidence" value="ECO:0007669"/>
    <property type="project" value="InterPro"/>
</dbReference>
<keyword evidence="2" id="KW-0560">Oxidoreductase</keyword>
<dbReference type="Proteomes" id="UP000261948">
    <property type="component" value="Unassembled WGS sequence"/>
</dbReference>
<dbReference type="InterPro" id="IPR011032">
    <property type="entry name" value="GroES-like_sf"/>
</dbReference>
<dbReference type="SUPFAM" id="SSF50129">
    <property type="entry name" value="GroES-like"/>
    <property type="match status" value="1"/>
</dbReference>
<dbReference type="PANTHER" id="PTHR48106:SF13">
    <property type="entry name" value="QUINONE OXIDOREDUCTASE-RELATED"/>
    <property type="match status" value="1"/>
</dbReference>
<dbReference type="CDD" id="cd05286">
    <property type="entry name" value="QOR2"/>
    <property type="match status" value="1"/>
</dbReference>
<dbReference type="Gene3D" id="3.90.180.10">
    <property type="entry name" value="Medium-chain alcohol dehydrogenases, catalytic domain"/>
    <property type="match status" value="1"/>
</dbReference>
<dbReference type="InterPro" id="IPR020843">
    <property type="entry name" value="ER"/>
</dbReference>
<dbReference type="InterPro" id="IPR036291">
    <property type="entry name" value="NAD(P)-bd_dom_sf"/>
</dbReference>
<comment type="caution">
    <text evidence="4">The sequence shown here is derived from an EMBL/GenBank/DDBJ whole genome shotgun (WGS) entry which is preliminary data.</text>
</comment>
<dbReference type="EMBL" id="QURR01000023">
    <property type="protein sequence ID" value="RGE42398.1"/>
    <property type="molecule type" value="Genomic_DNA"/>
</dbReference>
<protein>
    <submittedName>
        <fullName evidence="4">Quinone oxidoreductase</fullName>
    </submittedName>
</protein>
<keyword evidence="1" id="KW-0521">NADP</keyword>
<sequence>MNQGSHSATHQAIVINEYGGPEVLQIATVASQPLAAGQVRVRHTRIGVNFHDIYVRSGLYKTLALPGTPGIEAVGVVAEVGPGVSRFKVGERVCYISAAYAIYAAERVIAADELIAMPDDLSDALVASSLLRGLTADVLLHRVAHVGQGSRILVQAAGGGMGQILSQWATQLGAMVIGTAGSDATAKKADQVGCVEVIRYRGEGAQNVAARVMEITHGEGVDVAYDGVGKDSFDGSLASLSFGGQLVMYGQSSGPVAPLEIPRLAARSNSVCRPMVFHFVKKAKERDAMAARVFEALRKKHFRMAEPQEFALADAAAAHRQLEAQGALQPILLVP</sequence>
<dbReference type="InterPro" id="IPR013154">
    <property type="entry name" value="ADH-like_N"/>
</dbReference>
<evidence type="ECO:0000313" key="5">
    <source>
        <dbReference type="Proteomes" id="UP000261948"/>
    </source>
</evidence>
<dbReference type="GO" id="GO:0070402">
    <property type="term" value="F:NADPH binding"/>
    <property type="evidence" value="ECO:0007669"/>
    <property type="project" value="TreeGrafter"/>
</dbReference>
<evidence type="ECO:0000313" key="4">
    <source>
        <dbReference type="EMBL" id="RGE42398.1"/>
    </source>
</evidence>
<dbReference type="AlphaFoldDB" id="A0A373FE21"/>
<reference evidence="4 5" key="1">
    <citation type="submission" date="2018-08" db="EMBL/GenBank/DDBJ databases">
        <title>Comamonas testosteroni strain SWCO2.</title>
        <authorList>
            <person name="Jiang N."/>
            <person name="Zhang X.Z."/>
        </authorList>
    </citation>
    <scope>NUCLEOTIDE SEQUENCE [LARGE SCALE GENOMIC DNA]</scope>
    <source>
        <strain evidence="4 5">SWCO2</strain>
    </source>
</reference>
<keyword evidence="5" id="KW-1185">Reference proteome</keyword>
<dbReference type="Pfam" id="PF08240">
    <property type="entry name" value="ADH_N"/>
    <property type="match status" value="1"/>
</dbReference>
<evidence type="ECO:0000256" key="2">
    <source>
        <dbReference type="ARBA" id="ARBA00023002"/>
    </source>
</evidence>
<proteinExistence type="predicted"/>